<proteinExistence type="predicted"/>
<dbReference type="EMBL" id="CP065592">
    <property type="protein sequence ID" value="QPQ55536.1"/>
    <property type="molecule type" value="Genomic_DNA"/>
</dbReference>
<name>A0A7T2GKH9_9SPHN</name>
<dbReference type="InterPro" id="IPR019734">
    <property type="entry name" value="TPR_rpt"/>
</dbReference>
<dbReference type="SUPFAM" id="SSF48452">
    <property type="entry name" value="TPR-like"/>
    <property type="match status" value="1"/>
</dbReference>
<dbReference type="RefSeq" id="WP_200972208.1">
    <property type="nucleotide sequence ID" value="NZ_CP065592.1"/>
</dbReference>
<protein>
    <submittedName>
        <fullName evidence="3">SPOR domain-containing protein</fullName>
    </submittedName>
</protein>
<evidence type="ECO:0000259" key="2">
    <source>
        <dbReference type="PROSITE" id="PS51724"/>
    </source>
</evidence>
<dbReference type="GO" id="GO:0042834">
    <property type="term" value="F:peptidoglycan binding"/>
    <property type="evidence" value="ECO:0007669"/>
    <property type="project" value="InterPro"/>
</dbReference>
<dbReference type="PROSITE" id="PS51724">
    <property type="entry name" value="SPOR"/>
    <property type="match status" value="1"/>
</dbReference>
<sequence length="429" mass="45988">MRMITLQIAASALVIGLTTVGCQSDDSRPFALSDKAPQAKRDAFGLQQQAQAALRAGNLQSALTLMEEAVALSPRDAGYRMSLAELYMRSGRFASAERTFSDTVILNPDNVQASLYLALSRAAQGRMLAAETALAAIEGRGKTADLGLAYALIGMGERAIALLEPAARETGADARVRQNLALSYALTGDWAKARIIAAQDMSPADVDRRLEQWAALAQPNASGVQVAAFFGVTPTQDSGQPLRLALDMPEQFMMPKQDAMVAEAEPEPAPEPIRPSVTLASSVTAQTELPAAPVNDAPNPLFDKVRKSIQVPGAILRNEWSRTRGATQANEAAQAGKYVVQIGSFKTRAQAGTAWREATRRYGFNADSHVVTIFNAPDGKGLFYRLAVRGYTTQSEANGVCRMIKSKGGDCFVRVAEDGRAITRIASRR</sequence>
<dbReference type="InterPro" id="IPR007730">
    <property type="entry name" value="SPOR-like_dom"/>
</dbReference>
<evidence type="ECO:0000313" key="4">
    <source>
        <dbReference type="Proteomes" id="UP000594873"/>
    </source>
</evidence>
<evidence type="ECO:0000313" key="3">
    <source>
        <dbReference type="EMBL" id="QPQ55536.1"/>
    </source>
</evidence>
<dbReference type="Pfam" id="PF13432">
    <property type="entry name" value="TPR_16"/>
    <property type="match status" value="1"/>
</dbReference>
<evidence type="ECO:0000256" key="1">
    <source>
        <dbReference type="PROSITE-ProRule" id="PRU00339"/>
    </source>
</evidence>
<keyword evidence="4" id="KW-1185">Reference proteome</keyword>
<accession>A0A7T2GKH9</accession>
<dbReference type="Gene3D" id="1.25.40.10">
    <property type="entry name" value="Tetratricopeptide repeat domain"/>
    <property type="match status" value="1"/>
</dbReference>
<dbReference type="Gene3D" id="3.30.70.1070">
    <property type="entry name" value="Sporulation related repeat"/>
    <property type="match status" value="1"/>
</dbReference>
<gene>
    <name evidence="3" type="ORF">IC614_02725</name>
</gene>
<dbReference type="InterPro" id="IPR011990">
    <property type="entry name" value="TPR-like_helical_dom_sf"/>
</dbReference>
<feature type="domain" description="SPOR" evidence="2">
    <location>
        <begin position="332"/>
        <end position="417"/>
    </location>
</feature>
<dbReference type="Pfam" id="PF05036">
    <property type="entry name" value="SPOR"/>
    <property type="match status" value="1"/>
</dbReference>
<dbReference type="AlphaFoldDB" id="A0A7T2GKH9"/>
<keyword evidence="1" id="KW-0802">TPR repeat</keyword>
<organism evidence="3 4">
    <name type="scientific">Allosphingosinicella flava</name>
    <dbReference type="NCBI Taxonomy" id="2771430"/>
    <lineage>
        <taxon>Bacteria</taxon>
        <taxon>Pseudomonadati</taxon>
        <taxon>Pseudomonadota</taxon>
        <taxon>Alphaproteobacteria</taxon>
        <taxon>Sphingomonadales</taxon>
        <taxon>Sphingomonadaceae</taxon>
        <taxon>Allosphingosinicella</taxon>
    </lineage>
</organism>
<dbReference type="SMART" id="SM00028">
    <property type="entry name" value="TPR"/>
    <property type="match status" value="3"/>
</dbReference>
<dbReference type="PROSITE" id="PS51257">
    <property type="entry name" value="PROKAR_LIPOPROTEIN"/>
    <property type="match status" value="1"/>
</dbReference>
<dbReference type="Proteomes" id="UP000594873">
    <property type="component" value="Chromosome"/>
</dbReference>
<reference evidence="3 4" key="1">
    <citation type="submission" date="2020-11" db="EMBL/GenBank/DDBJ databases">
        <title>Genome seq and assembly of Sphingosinicella sp.</title>
        <authorList>
            <person name="Chhetri G."/>
        </authorList>
    </citation>
    <scope>NUCLEOTIDE SEQUENCE [LARGE SCALE GENOMIC DNA]</scope>
    <source>
        <strain evidence="3 4">UDD2</strain>
    </source>
</reference>
<dbReference type="InterPro" id="IPR036680">
    <property type="entry name" value="SPOR-like_sf"/>
</dbReference>
<dbReference type="SUPFAM" id="SSF110997">
    <property type="entry name" value="Sporulation related repeat"/>
    <property type="match status" value="1"/>
</dbReference>
<dbReference type="PROSITE" id="PS50005">
    <property type="entry name" value="TPR"/>
    <property type="match status" value="1"/>
</dbReference>
<feature type="repeat" description="TPR" evidence="1">
    <location>
        <begin position="77"/>
        <end position="110"/>
    </location>
</feature>
<dbReference type="KEGG" id="sflv:IC614_02725"/>